<feature type="compositionally biased region" description="Basic and acidic residues" evidence="1">
    <location>
        <begin position="133"/>
        <end position="147"/>
    </location>
</feature>
<dbReference type="GO" id="GO:0004650">
    <property type="term" value="F:polygalacturonase activity"/>
    <property type="evidence" value="ECO:0007669"/>
    <property type="project" value="InterPro"/>
</dbReference>
<dbReference type="PANTHER" id="PTHR33928">
    <property type="entry name" value="POLYGALACTURONASE QRT3"/>
    <property type="match status" value="1"/>
</dbReference>
<dbReference type="OrthoDB" id="1046782at2759"/>
<reference evidence="5" key="1">
    <citation type="journal article" date="2011" name="Genetics">
        <title>Massive changes in genome architecture accompany the transition to self-fertility in the filamentous fungus Neurospora tetrasperma.</title>
        <authorList>
            <person name="Ellison C.E."/>
            <person name="Stajich J.E."/>
            <person name="Jacobson D.J."/>
            <person name="Natvig D.O."/>
            <person name="Lapidus A."/>
            <person name="Foster B."/>
            <person name="Aerts A."/>
            <person name="Riley R."/>
            <person name="Lindquist E.A."/>
            <person name="Grigoriev I.V."/>
            <person name="Taylor J.W."/>
        </authorList>
    </citation>
    <scope>NUCLEOTIDE SEQUENCE [LARGE SCALE GENOMIC DNA]</scope>
    <source>
        <strain evidence="5">FGSC 2508 / P0657</strain>
    </source>
</reference>
<gene>
    <name evidence="4" type="ORF">NEUTE1DRAFT_117997</name>
</gene>
<evidence type="ECO:0000256" key="1">
    <source>
        <dbReference type="SAM" id="MobiDB-lite"/>
    </source>
</evidence>
<dbReference type="KEGG" id="nte:NEUTE1DRAFT117997"/>
<accession>F8MT40</accession>
<evidence type="ECO:0000313" key="5">
    <source>
        <dbReference type="Proteomes" id="UP000008065"/>
    </source>
</evidence>
<dbReference type="VEuPathDB" id="FungiDB:NEUTE1DRAFT_117997"/>
<dbReference type="FunFam" id="2.160.20.10:FF:000023">
    <property type="entry name" value="Exo-beta-1,3-glucanase Exg0"/>
    <property type="match status" value="1"/>
</dbReference>
<feature type="region of interest" description="Disordered" evidence="1">
    <location>
        <begin position="113"/>
        <end position="151"/>
    </location>
</feature>
<feature type="compositionally biased region" description="Low complexity" evidence="1">
    <location>
        <begin position="1471"/>
        <end position="1489"/>
    </location>
</feature>
<dbReference type="InterPro" id="IPR039279">
    <property type="entry name" value="QRT3-like"/>
</dbReference>
<dbReference type="HOGENOM" id="CLU_002540_0_2_1"/>
<dbReference type="PANTHER" id="PTHR33928:SF2">
    <property type="entry name" value="PECTATE LYASE SUPERFAMILY PROTEIN DOMAIN-CONTAINING PROTEIN-RELATED"/>
    <property type="match status" value="1"/>
</dbReference>
<feature type="compositionally biased region" description="Pro residues" evidence="1">
    <location>
        <begin position="1393"/>
        <end position="1409"/>
    </location>
</feature>
<feature type="chain" id="PRO_5003380704" description="Rhamnogalacturonase A/B/Epimerase-like pectate lyase domain-containing protein" evidence="2">
    <location>
        <begin position="25"/>
        <end position="1623"/>
    </location>
</feature>
<feature type="signal peptide" evidence="2">
    <location>
        <begin position="1"/>
        <end position="24"/>
    </location>
</feature>
<dbReference type="InterPro" id="IPR011050">
    <property type="entry name" value="Pectin_lyase_fold/virulence"/>
</dbReference>
<sequence length="1623" mass="176288">MVVLQFLALFAQLFHLFLPQVAEAQYIQDYIKDTTTGKYTYRSISSVPPWPVIDLHSAVFLQYNCFYMKEICKNADNFAATPRGQNLHPNSQLANNVYGYDLDTGKTNKYQANTRQENRRSASCPGSWKNTHHCPETDQQRPMRHDGQWFTSATEPGSYTLEHRRDANRNVIGYSNIRYSCDEFPPATWVEGGSGETYLNVSQTRCAAIRCAADAKAEQDWQASAHGRLREALEQLASSDPQYVRYKSIILFTLMRDTLPWDGIAARITVMLDNGPEEKFIYQNGPDKRSAGRNGTFKFAGRPPRPVTAAELRARVEAGEGYEHRVHANLSETLHNVLQSDLLGETIPMPRSMERFYRWDQEDAVAEEQARRSRNATLPRTLPENVVPQPRTMPEQNVTPLLKRATVKDLEAARNIVKKALADSSRLNKARVARPLRNKYSLKPGTMVGGGGVVGKQNIAYRGIDQDVPPLLDITDEIAAAAALVAEADSLGGWKNVTKRAATTSAGTYWMQSLARKGTVPWGDEPDYAIFRNVLDYGAVGDGITDDTKAISKAMGTNSTRCGKGCNGSTTKNAIVYFPPGTYLVSSTIALPFGTQVIGDANNRPTIVAAPSFVGLGVLSTDEYTGDGGQGVDGGDPEYYVNTANFYRQIRNIVIDIRKVTSGTTVTCLHYQVAQATSLQNVELIAAAGSSQIGLFAENGSGGGISDVTFTGGGIGLKGGEQQFTAQRLKFNGCTVGIQVIWDWGWVWKSIAMNNVKTGFQLVGDGGVGNIGSVSIMDSSFTNVGTVVIVNPITATPGKGSTGIALDNIVLSGVSVAVADTTGATLLASSPVIDQWVVGPVYEGSTTARTFSMGGKVGNYRRHSTLLDPQGNYFERPKPQYEDQSTSMFLHTKDLGCKGDGSTDDTKAFQAALYASLGKILFVDAGSYILTSTIIIPSGTKIVGEAWSQLVASGSYFSDASNPKVMIKVGNAGDVGNVEMQDLLFTTRGATAGLIVIEWNIQADAQGSAGLWDCHVRIGGATGTELTPAECPPVTSGINSDCSAASLMMHLTPSASGYFENMWLWGADHMLDDPDLVSGNNSMVQTSVYVARGFLIESTKPTWLYGTASEHAVFYQYNFHKAANIYAGMLQTESPYFQPTPPPPAPFAAVVGLLPGDPEYTCAAGDEFSGCDQSWSVVMTGSANIFVAGAGIYTWFSTYAQTCIDTQLCQKALMLLRNNFANVRFQNLVTIGAKYMAVMDGKGIPAMDNLNVDTHPNWSQISILDVGTNGTTKFDEAIWIDPTIWEMDEPKFTCSPPCNVKLPPWRGATSTVNYPLVTVSQGTWTSTITQAPLTVTEWVFEPVTLNQAVADKNKRVEVVTIWPVPATTPVWPAIVYTGNDGRATTTSATGAFPKPPASIGPNAPTPPSGSWPKQPVRAYFGFPENPLVDECSFTDFYDPFCFTPPWFGNMTRPGVPDSGDYFNENSAELQTTCPPVTSTTTSTIKSNPTQPVQEPEPLPSTYEQGDARTNSLQCYNSGEDTEGVRMLNAAKSFCDSIEHSDLGPGFFLSKDFDFPYNSGIGFVSITISLEIKAKCSFVYNKNLCVHYLSVPTDSCNCGGVNHKQGGKLTNNCYVWRIDPNRRL</sequence>
<dbReference type="SUPFAM" id="SSF51126">
    <property type="entry name" value="Pectin lyase-like"/>
    <property type="match status" value="2"/>
</dbReference>
<feature type="region of interest" description="Disordered" evidence="1">
    <location>
        <begin position="1471"/>
        <end position="1505"/>
    </location>
</feature>
<dbReference type="CDD" id="cd23668">
    <property type="entry name" value="GH55_beta13glucanase-like"/>
    <property type="match status" value="1"/>
</dbReference>
<dbReference type="InterPro" id="IPR024535">
    <property type="entry name" value="RHGA/B-epi-like_pectate_lyase"/>
</dbReference>
<organism evidence="4 5">
    <name type="scientific">Neurospora tetrasperma (strain FGSC 2508 / ATCC MYA-4615 / P0657)</name>
    <dbReference type="NCBI Taxonomy" id="510951"/>
    <lineage>
        <taxon>Eukaryota</taxon>
        <taxon>Fungi</taxon>
        <taxon>Dikarya</taxon>
        <taxon>Ascomycota</taxon>
        <taxon>Pezizomycotina</taxon>
        <taxon>Sordariomycetes</taxon>
        <taxon>Sordariomycetidae</taxon>
        <taxon>Sordariales</taxon>
        <taxon>Sordariaceae</taxon>
        <taxon>Neurospora</taxon>
    </lineage>
</organism>
<evidence type="ECO:0000256" key="2">
    <source>
        <dbReference type="SAM" id="SignalP"/>
    </source>
</evidence>
<dbReference type="RefSeq" id="XP_009853778.1">
    <property type="nucleotide sequence ID" value="XM_009855476.1"/>
</dbReference>
<feature type="domain" description="Rhamnogalacturonase A/B/Epimerase-like pectate lyase" evidence="3">
    <location>
        <begin position="892"/>
        <end position="953"/>
    </location>
</feature>
<dbReference type="Pfam" id="PF12708">
    <property type="entry name" value="Pect-lyase_RHGA_epim"/>
    <property type="match status" value="2"/>
</dbReference>
<keyword evidence="2" id="KW-0732">Signal</keyword>
<feature type="region of interest" description="Disordered" evidence="1">
    <location>
        <begin position="282"/>
        <end position="304"/>
    </location>
</feature>
<feature type="region of interest" description="Disordered" evidence="1">
    <location>
        <begin position="1385"/>
        <end position="1412"/>
    </location>
</feature>
<dbReference type="InterPro" id="IPR012334">
    <property type="entry name" value="Pectin_lyas_fold"/>
</dbReference>
<proteinExistence type="predicted"/>
<feature type="region of interest" description="Disordered" evidence="1">
    <location>
        <begin position="370"/>
        <end position="394"/>
    </location>
</feature>
<protein>
    <recommendedName>
        <fullName evidence="3">Rhamnogalacturonase A/B/Epimerase-like pectate lyase domain-containing protein</fullName>
    </recommendedName>
</protein>
<name>F8MT40_NEUT8</name>
<evidence type="ECO:0000259" key="3">
    <source>
        <dbReference type="Pfam" id="PF12708"/>
    </source>
</evidence>
<dbReference type="Gene3D" id="2.160.20.10">
    <property type="entry name" value="Single-stranded right-handed beta-helix, Pectin lyase-like"/>
    <property type="match status" value="2"/>
</dbReference>
<dbReference type="Proteomes" id="UP000008065">
    <property type="component" value="Unassembled WGS sequence"/>
</dbReference>
<dbReference type="EMBL" id="GL891306">
    <property type="protein sequence ID" value="EGO56022.1"/>
    <property type="molecule type" value="Genomic_DNA"/>
</dbReference>
<keyword evidence="5" id="KW-1185">Reference proteome</keyword>
<dbReference type="GeneID" id="20823444"/>
<dbReference type="FunFam" id="2.160.20.10:FF:000043">
    <property type="entry name" value="Exo-beta-1,3-glucanase, putative"/>
    <property type="match status" value="1"/>
</dbReference>
<evidence type="ECO:0000313" key="4">
    <source>
        <dbReference type="EMBL" id="EGO56022.1"/>
    </source>
</evidence>
<feature type="domain" description="Rhamnogalacturonase A/B/Epimerase-like pectate lyase" evidence="3">
    <location>
        <begin position="531"/>
        <end position="760"/>
    </location>
</feature>